<protein>
    <submittedName>
        <fullName evidence="2">Uncharacterized protein</fullName>
    </submittedName>
</protein>
<organism evidence="2 3">
    <name type="scientific">Saprolegnia diclina (strain VS20)</name>
    <dbReference type="NCBI Taxonomy" id="1156394"/>
    <lineage>
        <taxon>Eukaryota</taxon>
        <taxon>Sar</taxon>
        <taxon>Stramenopiles</taxon>
        <taxon>Oomycota</taxon>
        <taxon>Saprolegniomycetes</taxon>
        <taxon>Saprolegniales</taxon>
        <taxon>Saprolegniaceae</taxon>
        <taxon>Saprolegnia</taxon>
    </lineage>
</organism>
<feature type="compositionally biased region" description="Polar residues" evidence="1">
    <location>
        <begin position="46"/>
        <end position="80"/>
    </location>
</feature>
<dbReference type="InParanoid" id="T0QCD4"/>
<sequence length="117" mass="11651">NPRAQPVLCLSYDCPLLVLCNMKLTRVAAVGLLFIAARTADAQSSAITSGSTSNNAAPASDTSPTFVATSSVETSGSASKTAIEPESSAGSVSDATPAPIEDVIQAVIAAGATPEQV</sequence>
<dbReference type="VEuPathDB" id="FungiDB:SDRG_06825"/>
<dbReference type="GeneID" id="19947552"/>
<feature type="non-terminal residue" evidence="2">
    <location>
        <position position="1"/>
    </location>
</feature>
<dbReference type="EMBL" id="JH767150">
    <property type="protein sequence ID" value="EQC35534.1"/>
    <property type="molecule type" value="Genomic_DNA"/>
</dbReference>
<dbReference type="RefSeq" id="XP_008610851.1">
    <property type="nucleotide sequence ID" value="XM_008612629.1"/>
</dbReference>
<proteinExistence type="predicted"/>
<keyword evidence="3" id="KW-1185">Reference proteome</keyword>
<gene>
    <name evidence="2" type="ORF">SDRG_06825</name>
</gene>
<name>T0QCD4_SAPDV</name>
<dbReference type="Proteomes" id="UP000030762">
    <property type="component" value="Unassembled WGS sequence"/>
</dbReference>
<evidence type="ECO:0000256" key="1">
    <source>
        <dbReference type="SAM" id="MobiDB-lite"/>
    </source>
</evidence>
<reference evidence="2 3" key="1">
    <citation type="submission" date="2012-04" db="EMBL/GenBank/DDBJ databases">
        <title>The Genome Sequence of Saprolegnia declina VS20.</title>
        <authorList>
            <consortium name="The Broad Institute Genome Sequencing Platform"/>
            <person name="Russ C."/>
            <person name="Nusbaum C."/>
            <person name="Tyler B."/>
            <person name="van West P."/>
            <person name="Dieguez-Uribeondo J."/>
            <person name="de Bruijn I."/>
            <person name="Tripathy S."/>
            <person name="Jiang R."/>
            <person name="Young S.K."/>
            <person name="Zeng Q."/>
            <person name="Gargeya S."/>
            <person name="Fitzgerald M."/>
            <person name="Haas B."/>
            <person name="Abouelleil A."/>
            <person name="Alvarado L."/>
            <person name="Arachchi H.M."/>
            <person name="Berlin A."/>
            <person name="Chapman S.B."/>
            <person name="Goldberg J."/>
            <person name="Griggs A."/>
            <person name="Gujja S."/>
            <person name="Hansen M."/>
            <person name="Howarth C."/>
            <person name="Imamovic A."/>
            <person name="Larimer J."/>
            <person name="McCowen C."/>
            <person name="Montmayeur A."/>
            <person name="Murphy C."/>
            <person name="Neiman D."/>
            <person name="Pearson M."/>
            <person name="Priest M."/>
            <person name="Roberts A."/>
            <person name="Saif S."/>
            <person name="Shea T."/>
            <person name="Sisk P."/>
            <person name="Sykes S."/>
            <person name="Wortman J."/>
            <person name="Nusbaum C."/>
            <person name="Birren B."/>
        </authorList>
    </citation>
    <scope>NUCLEOTIDE SEQUENCE [LARGE SCALE GENOMIC DNA]</scope>
    <source>
        <strain evidence="2 3">VS20</strain>
    </source>
</reference>
<feature type="region of interest" description="Disordered" evidence="1">
    <location>
        <begin position="46"/>
        <end position="96"/>
    </location>
</feature>
<evidence type="ECO:0000313" key="3">
    <source>
        <dbReference type="Proteomes" id="UP000030762"/>
    </source>
</evidence>
<evidence type="ECO:0000313" key="2">
    <source>
        <dbReference type="EMBL" id="EQC35534.1"/>
    </source>
</evidence>
<dbReference type="AlphaFoldDB" id="T0QCD4"/>
<feature type="non-terminal residue" evidence="2">
    <location>
        <position position="117"/>
    </location>
</feature>
<accession>T0QCD4</accession>